<name>H6R3P2_NOCCG</name>
<accession>H6R3P2</accession>
<keyword evidence="2" id="KW-1185">Reference proteome</keyword>
<dbReference type="SUPFAM" id="SSF54637">
    <property type="entry name" value="Thioesterase/thiol ester dehydrase-isomerase"/>
    <property type="match status" value="1"/>
</dbReference>
<dbReference type="Proteomes" id="UP000008190">
    <property type="component" value="Chromosome"/>
</dbReference>
<dbReference type="RefSeq" id="WP_014350658.1">
    <property type="nucleotide sequence ID" value="NC_016887.1"/>
</dbReference>
<dbReference type="STRING" id="1127134.NOCYR_2424"/>
<sequence length="141" mass="15077">MVHVATAGAVGTRLDIDLDADGIREFAAATLSRAKSPATAGEPVVAPTFLPARIAAAGEPATANWPGIPIEQDHRFFGPPPRAGERLTAHSRIDRVHQVDDDHGTPVTVIEMVTQYFDRTGRLVAESWMTGTRPVAQQESA</sequence>
<protein>
    <recommendedName>
        <fullName evidence="3">N-terminal of MaoC-like dehydratase domain-containing protein</fullName>
    </recommendedName>
</protein>
<dbReference type="EMBL" id="FO082843">
    <property type="protein sequence ID" value="CCF63198.1"/>
    <property type="molecule type" value="Genomic_DNA"/>
</dbReference>
<organism evidence="1 2">
    <name type="scientific">Nocardia cyriacigeorgica (strain GUH-2)</name>
    <dbReference type="NCBI Taxonomy" id="1127134"/>
    <lineage>
        <taxon>Bacteria</taxon>
        <taxon>Bacillati</taxon>
        <taxon>Actinomycetota</taxon>
        <taxon>Actinomycetes</taxon>
        <taxon>Mycobacteriales</taxon>
        <taxon>Nocardiaceae</taxon>
        <taxon>Nocardia</taxon>
    </lineage>
</organism>
<proteinExistence type="predicted"/>
<evidence type="ECO:0000313" key="1">
    <source>
        <dbReference type="EMBL" id="CCF63198.1"/>
    </source>
</evidence>
<dbReference type="HOGENOM" id="CLU_1676049_0_0_11"/>
<reference evidence="1 2" key="1">
    <citation type="journal article" date="2012" name="J. Bacteriol.">
        <title>Genome sequence of the human- and animal-pathogenic strain Nocardia cyriacigeorgica GUH-2.</title>
        <authorList>
            <person name="Zoropogui A."/>
            <person name="Pujic P."/>
            <person name="Normand P."/>
            <person name="Barbe V."/>
            <person name="Beaman B."/>
            <person name="Beaman L."/>
            <person name="Boiron P."/>
            <person name="Colinon C."/>
            <person name="Deredjian A."/>
            <person name="Graindorge A."/>
            <person name="Mangenot S."/>
            <person name="Nazaret S."/>
            <person name="Neto M."/>
            <person name="Petit S."/>
            <person name="Roche D."/>
            <person name="Vallenet D."/>
            <person name="Rodriguez-Nava V."/>
            <person name="Richard Y."/>
            <person name="Cournoyer B."/>
            <person name="Blaha D."/>
        </authorList>
    </citation>
    <scope>NUCLEOTIDE SEQUENCE [LARGE SCALE GENOMIC DNA]</scope>
    <source>
        <strain evidence="1 2">GUH-2</strain>
    </source>
</reference>
<evidence type="ECO:0008006" key="3">
    <source>
        <dbReference type="Google" id="ProtNLM"/>
    </source>
</evidence>
<evidence type="ECO:0000313" key="2">
    <source>
        <dbReference type="Proteomes" id="UP000008190"/>
    </source>
</evidence>
<gene>
    <name evidence="1" type="ordered locus">NOCYR_2424</name>
</gene>
<dbReference type="AlphaFoldDB" id="H6R3P2"/>
<dbReference type="InterPro" id="IPR029069">
    <property type="entry name" value="HotDog_dom_sf"/>
</dbReference>
<dbReference type="KEGG" id="ncy:NOCYR_2424"/>
<dbReference type="Gene3D" id="3.10.129.10">
    <property type="entry name" value="Hotdog Thioesterase"/>
    <property type="match status" value="1"/>
</dbReference>